<keyword evidence="3" id="KW-1185">Reference proteome</keyword>
<dbReference type="EMBL" id="BEZZ01002756">
    <property type="protein sequence ID" value="GCC17652.1"/>
    <property type="molecule type" value="Genomic_DNA"/>
</dbReference>
<evidence type="ECO:0000313" key="2">
    <source>
        <dbReference type="EMBL" id="GCC17652.1"/>
    </source>
</evidence>
<gene>
    <name evidence="2" type="ORF">chiPu_0020621</name>
</gene>
<organism evidence="2 3">
    <name type="scientific">Chiloscyllium punctatum</name>
    <name type="common">Brownbanded bambooshark</name>
    <name type="synonym">Hemiscyllium punctatum</name>
    <dbReference type="NCBI Taxonomy" id="137246"/>
    <lineage>
        <taxon>Eukaryota</taxon>
        <taxon>Metazoa</taxon>
        <taxon>Chordata</taxon>
        <taxon>Craniata</taxon>
        <taxon>Vertebrata</taxon>
        <taxon>Chondrichthyes</taxon>
        <taxon>Elasmobranchii</taxon>
        <taxon>Galeomorphii</taxon>
        <taxon>Galeoidea</taxon>
        <taxon>Orectolobiformes</taxon>
        <taxon>Hemiscylliidae</taxon>
        <taxon>Chiloscyllium</taxon>
    </lineage>
</organism>
<sequence>MGPDPTAIDRRSSDTIGPDRRGAGSGGTVTDKAGKACDWMRPDMGAGRWGFKPPDWRSGRRDERLIDRPVTRDDWTGAAGEV</sequence>
<protein>
    <submittedName>
        <fullName evidence="2">Uncharacterized protein</fullName>
    </submittedName>
</protein>
<evidence type="ECO:0000256" key="1">
    <source>
        <dbReference type="SAM" id="MobiDB-lite"/>
    </source>
</evidence>
<comment type="caution">
    <text evidence="2">The sequence shown here is derived from an EMBL/GenBank/DDBJ whole genome shotgun (WGS) entry which is preliminary data.</text>
</comment>
<feature type="compositionally biased region" description="Basic and acidic residues" evidence="1">
    <location>
        <begin position="32"/>
        <end position="41"/>
    </location>
</feature>
<dbReference type="AlphaFoldDB" id="A0A401RHM0"/>
<feature type="region of interest" description="Disordered" evidence="1">
    <location>
        <begin position="1"/>
        <end position="63"/>
    </location>
</feature>
<reference evidence="2 3" key="1">
    <citation type="journal article" date="2018" name="Nat. Ecol. Evol.">
        <title>Shark genomes provide insights into elasmobranch evolution and the origin of vertebrates.</title>
        <authorList>
            <person name="Hara Y"/>
            <person name="Yamaguchi K"/>
            <person name="Onimaru K"/>
            <person name="Kadota M"/>
            <person name="Koyanagi M"/>
            <person name="Keeley SD"/>
            <person name="Tatsumi K"/>
            <person name="Tanaka K"/>
            <person name="Motone F"/>
            <person name="Kageyama Y"/>
            <person name="Nozu R"/>
            <person name="Adachi N"/>
            <person name="Nishimura O"/>
            <person name="Nakagawa R"/>
            <person name="Tanegashima C"/>
            <person name="Kiyatake I"/>
            <person name="Matsumoto R"/>
            <person name="Murakumo K"/>
            <person name="Nishida K"/>
            <person name="Terakita A"/>
            <person name="Kuratani S"/>
            <person name="Sato K"/>
            <person name="Hyodo S Kuraku.S."/>
        </authorList>
    </citation>
    <scope>NUCLEOTIDE SEQUENCE [LARGE SCALE GENOMIC DNA]</scope>
</reference>
<feature type="compositionally biased region" description="Basic and acidic residues" evidence="1">
    <location>
        <begin position="54"/>
        <end position="63"/>
    </location>
</feature>
<evidence type="ECO:0000313" key="3">
    <source>
        <dbReference type="Proteomes" id="UP000287033"/>
    </source>
</evidence>
<name>A0A401RHM0_CHIPU</name>
<proteinExistence type="predicted"/>
<feature type="compositionally biased region" description="Basic and acidic residues" evidence="1">
    <location>
        <begin position="7"/>
        <end position="22"/>
    </location>
</feature>
<accession>A0A401RHM0</accession>
<dbReference type="Proteomes" id="UP000287033">
    <property type="component" value="Unassembled WGS sequence"/>
</dbReference>